<dbReference type="InterPro" id="IPR043128">
    <property type="entry name" value="Rev_trsase/Diguanyl_cyclase"/>
</dbReference>
<evidence type="ECO:0000259" key="6">
    <source>
        <dbReference type="PROSITE" id="PS50887"/>
    </source>
</evidence>
<dbReference type="CDD" id="cd01949">
    <property type="entry name" value="GGDEF"/>
    <property type="match status" value="1"/>
</dbReference>
<dbReference type="InterPro" id="IPR012827">
    <property type="entry name" value="Hemerythrin_metal-bd"/>
</dbReference>
<protein>
    <recommendedName>
        <fullName evidence="2">diguanylate cyclase</fullName>
        <ecNumber evidence="2">2.7.7.65</ecNumber>
    </recommendedName>
</protein>
<keyword evidence="4" id="KW-0408">Iron</keyword>
<reference evidence="7 8" key="1">
    <citation type="submission" date="2022-12" db="EMBL/GenBank/DDBJ databases">
        <title>Metagenome assembled genome from gulf of manar.</title>
        <authorList>
            <person name="Kohli P."/>
            <person name="Pk S."/>
            <person name="Venkata Ramana C."/>
            <person name="Sasikala C."/>
        </authorList>
    </citation>
    <scope>NUCLEOTIDE SEQUENCE [LARGE SCALE GENOMIC DNA]</scope>
    <source>
        <strain evidence="7">JB008</strain>
    </source>
</reference>
<dbReference type="EC" id="2.7.7.65" evidence="2"/>
<dbReference type="InterPro" id="IPR012312">
    <property type="entry name" value="Hemerythrin-like"/>
</dbReference>
<dbReference type="PROSITE" id="PS50887">
    <property type="entry name" value="GGDEF"/>
    <property type="match status" value="1"/>
</dbReference>
<dbReference type="GO" id="GO:1902201">
    <property type="term" value="P:negative regulation of bacterial-type flagellum-dependent cell motility"/>
    <property type="evidence" value="ECO:0007669"/>
    <property type="project" value="TreeGrafter"/>
</dbReference>
<dbReference type="Proteomes" id="UP001221217">
    <property type="component" value="Unassembled WGS sequence"/>
</dbReference>
<dbReference type="NCBIfam" id="TIGR00254">
    <property type="entry name" value="GGDEF"/>
    <property type="match status" value="1"/>
</dbReference>
<evidence type="ECO:0000256" key="2">
    <source>
        <dbReference type="ARBA" id="ARBA00012528"/>
    </source>
</evidence>
<dbReference type="Gene3D" id="1.20.120.50">
    <property type="entry name" value="Hemerythrin-like"/>
    <property type="match status" value="1"/>
</dbReference>
<sequence length="379" mass="44260">MAWARNVFDVKGFEIFPWSKNFEIRNEKIDNQHKRLVGLLNELGKLLIDDSRIKIEETITQLFEYAEYHFSDEEKYWRQFFRDSSILTEHKNQHDSFLPKVKEIQNQSNNSDTIEEVGSLIHFLIKWLAFHIIDSDKRMSLMVEALKTGASEKDAENFANKEMSCYYNAFINTLLMMYEELSLNAIYLIHEHRARLKAESKLIILNNKLESLAVTDELTGLYNRRYFNTIFEKEYLRSRRERVIFNLFMFDVDSFKTYNDKYGHPEGDKVLKIIGNTLNDSCRRPEDYAFRIGGEEFAIITTGLEPESAIAYADKIRTTVMSLNIKNICSGFSNVLTVSCGFICRVPSMEDSLTELYKSADVKLYEAKKAGKNQIKYQA</sequence>
<evidence type="ECO:0000256" key="4">
    <source>
        <dbReference type="ARBA" id="ARBA00023004"/>
    </source>
</evidence>
<dbReference type="SUPFAM" id="SSF47188">
    <property type="entry name" value="Hemerythrin-like"/>
    <property type="match status" value="1"/>
</dbReference>
<dbReference type="GO" id="GO:0005886">
    <property type="term" value="C:plasma membrane"/>
    <property type="evidence" value="ECO:0007669"/>
    <property type="project" value="TreeGrafter"/>
</dbReference>
<comment type="caution">
    <text evidence="7">The sequence shown here is derived from an EMBL/GenBank/DDBJ whole genome shotgun (WGS) entry which is preliminary data.</text>
</comment>
<organism evidence="7 8">
    <name type="scientific">Candidatus Thalassospirochaeta sargassi</name>
    <dbReference type="NCBI Taxonomy" id="3119039"/>
    <lineage>
        <taxon>Bacteria</taxon>
        <taxon>Pseudomonadati</taxon>
        <taxon>Spirochaetota</taxon>
        <taxon>Spirochaetia</taxon>
        <taxon>Spirochaetales</taxon>
        <taxon>Spirochaetaceae</taxon>
        <taxon>Candidatus Thalassospirochaeta</taxon>
    </lineage>
</organism>
<dbReference type="InterPro" id="IPR029787">
    <property type="entry name" value="Nucleotide_cyclase"/>
</dbReference>
<evidence type="ECO:0000313" key="8">
    <source>
        <dbReference type="Proteomes" id="UP001221217"/>
    </source>
</evidence>
<proteinExistence type="inferred from homology"/>
<evidence type="ECO:0000256" key="3">
    <source>
        <dbReference type="ARBA" id="ARBA00022723"/>
    </source>
</evidence>
<dbReference type="CDD" id="cd12107">
    <property type="entry name" value="Hemerythrin"/>
    <property type="match status" value="1"/>
</dbReference>
<comment type="similarity">
    <text evidence="1">Belongs to the hemerythrin family.</text>
</comment>
<evidence type="ECO:0000256" key="1">
    <source>
        <dbReference type="ARBA" id="ARBA00010587"/>
    </source>
</evidence>
<dbReference type="Pfam" id="PF01814">
    <property type="entry name" value="Hemerythrin"/>
    <property type="match status" value="1"/>
</dbReference>
<dbReference type="PANTHER" id="PTHR45138:SF9">
    <property type="entry name" value="DIGUANYLATE CYCLASE DGCM-RELATED"/>
    <property type="match status" value="1"/>
</dbReference>
<dbReference type="NCBIfam" id="TIGR02481">
    <property type="entry name" value="hemeryth_dom"/>
    <property type="match status" value="1"/>
</dbReference>
<dbReference type="GO" id="GO:0052621">
    <property type="term" value="F:diguanylate cyclase activity"/>
    <property type="evidence" value="ECO:0007669"/>
    <property type="project" value="UniProtKB-EC"/>
</dbReference>
<dbReference type="EMBL" id="JAQQAL010000006">
    <property type="protein sequence ID" value="MDC7225464.1"/>
    <property type="molecule type" value="Genomic_DNA"/>
</dbReference>
<gene>
    <name evidence="7" type="ORF">PQJ61_01725</name>
</gene>
<dbReference type="FunFam" id="3.30.70.270:FF:000001">
    <property type="entry name" value="Diguanylate cyclase domain protein"/>
    <property type="match status" value="1"/>
</dbReference>
<dbReference type="Gene3D" id="3.30.70.270">
    <property type="match status" value="1"/>
</dbReference>
<dbReference type="InterPro" id="IPR050469">
    <property type="entry name" value="Diguanylate_Cyclase"/>
</dbReference>
<accession>A0AAJ1IA92</accession>
<keyword evidence="3" id="KW-0479">Metal-binding</keyword>
<dbReference type="GO" id="GO:0043709">
    <property type="term" value="P:cell adhesion involved in single-species biofilm formation"/>
    <property type="evidence" value="ECO:0007669"/>
    <property type="project" value="TreeGrafter"/>
</dbReference>
<evidence type="ECO:0000313" key="7">
    <source>
        <dbReference type="EMBL" id="MDC7225464.1"/>
    </source>
</evidence>
<dbReference type="SUPFAM" id="SSF55073">
    <property type="entry name" value="Nucleotide cyclase"/>
    <property type="match status" value="1"/>
</dbReference>
<dbReference type="SMART" id="SM00267">
    <property type="entry name" value="GGDEF"/>
    <property type="match status" value="1"/>
</dbReference>
<dbReference type="PANTHER" id="PTHR45138">
    <property type="entry name" value="REGULATORY COMPONENTS OF SENSORY TRANSDUCTION SYSTEM"/>
    <property type="match status" value="1"/>
</dbReference>
<dbReference type="InterPro" id="IPR035938">
    <property type="entry name" value="Hemerythrin-like_sf"/>
</dbReference>
<dbReference type="AlphaFoldDB" id="A0AAJ1IA92"/>
<dbReference type="InterPro" id="IPR000160">
    <property type="entry name" value="GGDEF_dom"/>
</dbReference>
<feature type="domain" description="GGDEF" evidence="6">
    <location>
        <begin position="243"/>
        <end position="379"/>
    </location>
</feature>
<evidence type="ECO:0000256" key="5">
    <source>
        <dbReference type="ARBA" id="ARBA00034247"/>
    </source>
</evidence>
<dbReference type="GO" id="GO:0046872">
    <property type="term" value="F:metal ion binding"/>
    <property type="evidence" value="ECO:0007669"/>
    <property type="project" value="UniProtKB-KW"/>
</dbReference>
<dbReference type="Pfam" id="PF00990">
    <property type="entry name" value="GGDEF"/>
    <property type="match status" value="1"/>
</dbReference>
<name>A0AAJ1IA92_9SPIO</name>
<comment type="catalytic activity">
    <reaction evidence="5">
        <text>2 GTP = 3',3'-c-di-GMP + 2 diphosphate</text>
        <dbReference type="Rhea" id="RHEA:24898"/>
        <dbReference type="ChEBI" id="CHEBI:33019"/>
        <dbReference type="ChEBI" id="CHEBI:37565"/>
        <dbReference type="ChEBI" id="CHEBI:58805"/>
        <dbReference type="EC" id="2.7.7.65"/>
    </reaction>
</comment>
<dbReference type="NCBIfam" id="NF033749">
    <property type="entry name" value="bact_hemeryth"/>
    <property type="match status" value="1"/>
</dbReference>